<keyword evidence="8" id="KW-1185">Reference proteome</keyword>
<feature type="signal peptide" evidence="4">
    <location>
        <begin position="1"/>
        <end position="17"/>
    </location>
</feature>
<dbReference type="InterPro" id="IPR055353">
    <property type="entry name" value="DUF7619"/>
</dbReference>
<feature type="domain" description="DUF7619" evidence="6">
    <location>
        <begin position="668"/>
        <end position="795"/>
    </location>
</feature>
<dbReference type="Pfam" id="PF24595">
    <property type="entry name" value="DUF7619"/>
    <property type="match status" value="1"/>
</dbReference>
<keyword evidence="1" id="KW-0433">Leucine-rich repeat</keyword>
<evidence type="ECO:0000259" key="5">
    <source>
        <dbReference type="Pfam" id="PF18962"/>
    </source>
</evidence>
<dbReference type="RefSeq" id="WP_108369270.1">
    <property type="nucleotide sequence ID" value="NZ_CP028811.1"/>
</dbReference>
<dbReference type="PANTHER" id="PTHR47566">
    <property type="match status" value="1"/>
</dbReference>
<dbReference type="AlphaFoldDB" id="A0A2S0RBQ9"/>
<organism evidence="7 8">
    <name type="scientific">Flavobacterium magnum</name>
    <dbReference type="NCBI Taxonomy" id="2162713"/>
    <lineage>
        <taxon>Bacteria</taxon>
        <taxon>Pseudomonadati</taxon>
        <taxon>Bacteroidota</taxon>
        <taxon>Flavobacteriia</taxon>
        <taxon>Flavobacteriales</taxon>
        <taxon>Flavobacteriaceae</taxon>
        <taxon>Flavobacterium</taxon>
    </lineage>
</organism>
<evidence type="ECO:0000259" key="6">
    <source>
        <dbReference type="Pfam" id="PF24595"/>
    </source>
</evidence>
<dbReference type="SUPFAM" id="SSF52058">
    <property type="entry name" value="L domain-like"/>
    <property type="match status" value="1"/>
</dbReference>
<keyword evidence="3" id="KW-0677">Repeat</keyword>
<dbReference type="OrthoDB" id="1110367at2"/>
<evidence type="ECO:0000313" key="7">
    <source>
        <dbReference type="EMBL" id="AWA28678.1"/>
    </source>
</evidence>
<dbReference type="EMBL" id="CP028811">
    <property type="protein sequence ID" value="AWA28678.1"/>
    <property type="molecule type" value="Genomic_DNA"/>
</dbReference>
<dbReference type="NCBIfam" id="TIGR04183">
    <property type="entry name" value="Por_Secre_tail"/>
    <property type="match status" value="1"/>
</dbReference>
<gene>
    <name evidence="7" type="ORF">HYN48_00470</name>
</gene>
<evidence type="ECO:0000256" key="2">
    <source>
        <dbReference type="ARBA" id="ARBA00022729"/>
    </source>
</evidence>
<dbReference type="KEGG" id="fmg:HYN48_00470"/>
<protein>
    <submittedName>
        <fullName evidence="7">Uncharacterized protein</fullName>
    </submittedName>
</protein>
<evidence type="ECO:0000256" key="4">
    <source>
        <dbReference type="SAM" id="SignalP"/>
    </source>
</evidence>
<evidence type="ECO:0000256" key="1">
    <source>
        <dbReference type="ARBA" id="ARBA00022614"/>
    </source>
</evidence>
<dbReference type="Gene3D" id="3.80.10.10">
    <property type="entry name" value="Ribonuclease Inhibitor"/>
    <property type="match status" value="2"/>
</dbReference>
<dbReference type="Pfam" id="PF18962">
    <property type="entry name" value="Por_Secre_tail"/>
    <property type="match status" value="1"/>
</dbReference>
<feature type="domain" description="Secretion system C-terminal sorting" evidence="5">
    <location>
        <begin position="812"/>
        <end position="877"/>
    </location>
</feature>
<sequence length="879" mass="95597">MKKLLLYFLFFSAASQAQIVNIPDANFKAKLLSSSPSNTIARNAQGMHIAVDANADGEIQLAEAQLVGALFVNNSSIENLEGVQSFTNMTRLSCDVNALLSLDVSGMNNLQQLSASLNPSLATLNITGCSSLTNLTVSSCALTSLDASGLTSLINLTCYSNPLTTLDVSGCSALFDLDAYNCQLTALDFSGLNALKRLNAENNQLTVLNLSGCTNLQELIVRNNQLTQLELSNLGLIQTMLYLDVRYNSLTSFTVNNCNIMYFNAQYNQLTALDLSTCRVDDLDVSYNNLQSFTPPQIGSNSRIMVAHNQLTDVDVSGVTFYQSAILDVSNNNLNTINLGNASGLGQLRLSYNSLQTIDMTGCSATLDLVELSNNPSLETVFAKNGSNNEDFFFGGDDNLIFVCVDEMQLQDTQQRLNIYGLTNAVASPYCFFQPGGNFNTITGNITYDIDNNGCDSTDPDQPYVKLNLTTGGNNYAVFTSPDGTYNNFGLTGTFNISVAMENASLFTITPPLATIVFGDNNNNITTQDFCITANGLQNDLETVIVPIAPARPGFDAIYQIIYKNKGNQVLSGSVDFTYQENELDFVNASTTPDAQTAGSLSWNFSNLYPFESRSIEVRLNVNSPQETPAVNIGDQLGFHAQANPVGGDVTPGDNTFSFKQTVIGSYDPNDITCLEGEHVNPTEIGKYLHYNINFENTGTAAAENIVVVDMIDLTKFDVSTLQVLNASHPMTPRITNGKVEFIFEGINLGASEHGNVTFKIKTKNTLVTGNSVSQKADIYFDYNFPVATNVAMTTFDTLGTDNVVLDDDISIYPNPTKGLVNIKSDSEIKSVELFDVQGRQLLRKNNVETLNISTYTSGVYFIKVATYKGFKTQKLIKQ</sequence>
<dbReference type="PANTHER" id="PTHR47566:SF1">
    <property type="entry name" value="PROTEIN NUD1"/>
    <property type="match status" value="1"/>
</dbReference>
<dbReference type="Proteomes" id="UP000244193">
    <property type="component" value="Chromosome"/>
</dbReference>
<proteinExistence type="predicted"/>
<dbReference type="GO" id="GO:0035591">
    <property type="term" value="F:signaling adaptor activity"/>
    <property type="evidence" value="ECO:0007669"/>
    <property type="project" value="TreeGrafter"/>
</dbReference>
<name>A0A2S0RBQ9_9FLAO</name>
<feature type="chain" id="PRO_5015734229" evidence="4">
    <location>
        <begin position="18"/>
        <end position="879"/>
    </location>
</feature>
<dbReference type="InterPro" id="IPR052574">
    <property type="entry name" value="CDIRP"/>
</dbReference>
<keyword evidence="2 4" id="KW-0732">Signal</keyword>
<evidence type="ECO:0000313" key="8">
    <source>
        <dbReference type="Proteomes" id="UP000244193"/>
    </source>
</evidence>
<reference evidence="7 8" key="1">
    <citation type="submission" date="2018-04" db="EMBL/GenBank/DDBJ databases">
        <title>Genome sequencing of Flavobacterium sp. HYN0048.</title>
        <authorList>
            <person name="Yi H."/>
            <person name="Baek C."/>
        </authorList>
    </citation>
    <scope>NUCLEOTIDE SEQUENCE [LARGE SCALE GENOMIC DNA]</scope>
    <source>
        <strain evidence="7 8">HYN0048</strain>
    </source>
</reference>
<accession>A0A2S0RBQ9</accession>
<evidence type="ECO:0000256" key="3">
    <source>
        <dbReference type="ARBA" id="ARBA00022737"/>
    </source>
</evidence>
<dbReference type="InterPro" id="IPR032675">
    <property type="entry name" value="LRR_dom_sf"/>
</dbReference>
<dbReference type="InterPro" id="IPR026444">
    <property type="entry name" value="Secre_tail"/>
</dbReference>